<organism evidence="5 6">
    <name type="scientific">Izhakiella australiensis</name>
    <dbReference type="NCBI Taxonomy" id="1926881"/>
    <lineage>
        <taxon>Bacteria</taxon>
        <taxon>Pseudomonadati</taxon>
        <taxon>Pseudomonadota</taxon>
        <taxon>Gammaproteobacteria</taxon>
        <taxon>Enterobacterales</taxon>
        <taxon>Erwiniaceae</taxon>
        <taxon>Izhakiella</taxon>
    </lineage>
</organism>
<protein>
    <submittedName>
        <fullName evidence="5">Mannosyl-3-phosphoglycerate phosphatase</fullName>
    </submittedName>
</protein>
<dbReference type="SUPFAM" id="SSF56784">
    <property type="entry name" value="HAD-like"/>
    <property type="match status" value="1"/>
</dbReference>
<dbReference type="SFLD" id="SFLDG01140">
    <property type="entry name" value="C2.B:_Phosphomannomutase_and_P"/>
    <property type="match status" value="1"/>
</dbReference>
<dbReference type="GO" id="GO:0000287">
    <property type="term" value="F:magnesium ion binding"/>
    <property type="evidence" value="ECO:0007669"/>
    <property type="project" value="UniProtKB-ARBA"/>
</dbReference>
<dbReference type="InterPro" id="IPR023214">
    <property type="entry name" value="HAD_sf"/>
</dbReference>
<evidence type="ECO:0000256" key="1">
    <source>
        <dbReference type="ARBA" id="ARBA00022723"/>
    </source>
</evidence>
<evidence type="ECO:0000313" key="5">
    <source>
        <dbReference type="EMBL" id="OON35581.1"/>
    </source>
</evidence>
<dbReference type="InterPro" id="IPR006380">
    <property type="entry name" value="SPP-like_dom"/>
</dbReference>
<keyword evidence="3" id="KW-0460">Magnesium</keyword>
<evidence type="ECO:0000313" key="6">
    <source>
        <dbReference type="Proteomes" id="UP000190667"/>
    </source>
</evidence>
<dbReference type="InterPro" id="IPR006381">
    <property type="entry name" value="HAD-SF-IIB-MPGP"/>
</dbReference>
<dbReference type="NCBIfam" id="TIGR01486">
    <property type="entry name" value="HAD-SF-IIB-MPGP"/>
    <property type="match status" value="1"/>
</dbReference>
<dbReference type="SFLD" id="SFLDS00003">
    <property type="entry name" value="Haloacid_Dehalogenase"/>
    <property type="match status" value="1"/>
</dbReference>
<dbReference type="OrthoDB" id="193379at2"/>
<reference evidence="5 6" key="1">
    <citation type="submission" date="2016-12" db="EMBL/GenBank/DDBJ databases">
        <title>Izhakiella australiana sp. nov. of genus Izhakiella isolated from Australian desert.</title>
        <authorList>
            <person name="Ji M."/>
        </authorList>
    </citation>
    <scope>NUCLEOTIDE SEQUENCE [LARGE SCALE GENOMIC DNA]</scope>
    <source>
        <strain evidence="5 6">D4N98</strain>
    </source>
</reference>
<dbReference type="NCBIfam" id="NF002976">
    <property type="entry name" value="PRK03669.1"/>
    <property type="match status" value="1"/>
</dbReference>
<dbReference type="Pfam" id="PF08282">
    <property type="entry name" value="Hydrolase_3"/>
    <property type="match status" value="1"/>
</dbReference>
<accession>A0A1S8Y8Y7</accession>
<proteinExistence type="predicted"/>
<dbReference type="PANTHER" id="PTHR10000">
    <property type="entry name" value="PHOSPHOSERINE PHOSPHATASE"/>
    <property type="match status" value="1"/>
</dbReference>
<keyword evidence="2" id="KW-0378">Hydrolase</keyword>
<evidence type="ECO:0000259" key="4">
    <source>
        <dbReference type="Pfam" id="PF05116"/>
    </source>
</evidence>
<dbReference type="NCBIfam" id="TIGR01484">
    <property type="entry name" value="HAD-SF-IIB"/>
    <property type="match status" value="1"/>
</dbReference>
<sequence length="268" mass="29694">MPSLNDSLLIVTDLDGSLLDHHTYSWQPAQPWLDKLIQHQLPIVICSSKTASEIIVLQQQLNLSGMPFISENGALAQIDLSDFPQPLRRYGGADYASICYTLAHLRQQHGYKFTGFADVTANEVAQWTGLAPGDAANARLRQASESLIWRDSQSNFQQFCQHLTLAGLMITQGGRFWSVMGQESGKGTALRWLLANYPTHREGQRITLGLGDGPNDTGMLEVVDYAIVIKGHSKKPVQLNRNDDQQVYHTAAQGPLGWSEGLDFFLSE</sequence>
<dbReference type="Proteomes" id="UP000190667">
    <property type="component" value="Unassembled WGS sequence"/>
</dbReference>
<dbReference type="AlphaFoldDB" id="A0A1S8Y8Y7"/>
<dbReference type="STRING" id="1926881.BTJ39_22615"/>
<keyword evidence="1" id="KW-0479">Metal-binding</keyword>
<evidence type="ECO:0000256" key="3">
    <source>
        <dbReference type="ARBA" id="ARBA00022842"/>
    </source>
</evidence>
<dbReference type="RefSeq" id="WP_078004943.1">
    <property type="nucleotide sequence ID" value="NZ_MRUL01000029.1"/>
</dbReference>
<feature type="domain" description="Sucrose phosphatase-like" evidence="4">
    <location>
        <begin position="161"/>
        <end position="265"/>
    </location>
</feature>
<dbReference type="Gene3D" id="3.40.50.1000">
    <property type="entry name" value="HAD superfamily/HAD-like"/>
    <property type="match status" value="1"/>
</dbReference>
<comment type="caution">
    <text evidence="5">The sequence shown here is derived from an EMBL/GenBank/DDBJ whole genome shotgun (WGS) entry which is preliminary data.</text>
</comment>
<dbReference type="Gene3D" id="3.30.980.20">
    <property type="entry name" value="Putative mannosyl-3-phosphoglycerate phosphatase, domain 2"/>
    <property type="match status" value="1"/>
</dbReference>
<dbReference type="Pfam" id="PF05116">
    <property type="entry name" value="S6PP"/>
    <property type="match status" value="1"/>
</dbReference>
<dbReference type="GO" id="GO:0005829">
    <property type="term" value="C:cytosol"/>
    <property type="evidence" value="ECO:0007669"/>
    <property type="project" value="TreeGrafter"/>
</dbReference>
<dbReference type="PANTHER" id="PTHR10000:SF8">
    <property type="entry name" value="HAD SUPERFAMILY HYDROLASE-LIKE, TYPE 3"/>
    <property type="match status" value="1"/>
</dbReference>
<dbReference type="GO" id="GO:0050531">
    <property type="term" value="F:mannosyl-3-phosphoglycerate phosphatase activity"/>
    <property type="evidence" value="ECO:0007669"/>
    <property type="project" value="InterPro"/>
</dbReference>
<dbReference type="InterPro" id="IPR006379">
    <property type="entry name" value="HAD-SF_hydro_IIB"/>
</dbReference>
<gene>
    <name evidence="5" type="ORF">BTJ39_22615</name>
</gene>
<dbReference type="SFLD" id="SFLDG01142">
    <property type="entry name" value="C2.B.2:_Mannosyl-3-phosphoglyc"/>
    <property type="match status" value="1"/>
</dbReference>
<name>A0A1S8Y8Y7_9GAMM</name>
<dbReference type="InterPro" id="IPR036412">
    <property type="entry name" value="HAD-like_sf"/>
</dbReference>
<dbReference type="EMBL" id="MRUL01000029">
    <property type="protein sequence ID" value="OON35581.1"/>
    <property type="molecule type" value="Genomic_DNA"/>
</dbReference>
<evidence type="ECO:0000256" key="2">
    <source>
        <dbReference type="ARBA" id="ARBA00022801"/>
    </source>
</evidence>
<dbReference type="GO" id="GO:0051479">
    <property type="term" value="P:mannosylglycerate biosynthetic process"/>
    <property type="evidence" value="ECO:0007669"/>
    <property type="project" value="InterPro"/>
</dbReference>
<keyword evidence="6" id="KW-1185">Reference proteome</keyword>